<gene>
    <name evidence="1" type="ORF">J7E47_23320</name>
</gene>
<comment type="caution">
    <text evidence="1">The sequence shown here is derived from an EMBL/GenBank/DDBJ whole genome shotgun (WGS) entry which is preliminary data.</text>
</comment>
<evidence type="ECO:0000313" key="2">
    <source>
        <dbReference type="Proteomes" id="UP000692896"/>
    </source>
</evidence>
<dbReference type="AlphaFoldDB" id="A0A944DM01"/>
<dbReference type="EMBL" id="JAGGOB010000056">
    <property type="protein sequence ID" value="MBT2331651.1"/>
    <property type="molecule type" value="Genomic_DNA"/>
</dbReference>
<dbReference type="InterPro" id="IPR038765">
    <property type="entry name" value="Papain-like_cys_pep_sf"/>
</dbReference>
<dbReference type="Pfam" id="PF05708">
    <property type="entry name" value="Peptidase_C92"/>
    <property type="match status" value="1"/>
</dbReference>
<evidence type="ECO:0000313" key="1">
    <source>
        <dbReference type="EMBL" id="MBT2331651.1"/>
    </source>
</evidence>
<accession>A0A944DM01</accession>
<name>A0A944DM01_PSEFL</name>
<dbReference type="Proteomes" id="UP000692896">
    <property type="component" value="Unassembled WGS sequence"/>
</dbReference>
<dbReference type="RefSeq" id="WP_214912878.1">
    <property type="nucleotide sequence ID" value="NZ_JAGGNX010000004.1"/>
</dbReference>
<reference evidence="1" key="1">
    <citation type="submission" date="2021-03" db="EMBL/GenBank/DDBJ databases">
        <title>Genomic analysis provides insights into the functional capacity of soil bacteria communities inhabiting an altitudinal gradient in the Atacama Desert.</title>
        <authorList>
            <person name="Gonzalez M."/>
            <person name="Maldonado J."/>
            <person name="Maza F."/>
            <person name="Hodar C."/>
            <person name="Cortes M."/>
            <person name="Palma R."/>
            <person name="Andreani C."/>
            <person name="Gaete A."/>
            <person name="Vasquez-Dean J."/>
            <person name="Acuna V."/>
            <person name="Aguado M."/>
            <person name="Mandakovic D."/>
            <person name="Latorre M."/>
            <person name="Orellana A."/>
            <person name="Gutierrez R."/>
            <person name="Montecino M."/>
            <person name="Allende M."/>
            <person name="Maass A."/>
            <person name="Cambiazo V."/>
        </authorList>
    </citation>
    <scope>NUCLEOTIDE SEQUENCE</scope>
    <source>
        <strain evidence="1">ISL-25</strain>
    </source>
</reference>
<organism evidence="1 2">
    <name type="scientific">Pseudomonas fluorescens</name>
    <dbReference type="NCBI Taxonomy" id="294"/>
    <lineage>
        <taxon>Bacteria</taxon>
        <taxon>Pseudomonadati</taxon>
        <taxon>Pseudomonadota</taxon>
        <taxon>Gammaproteobacteria</taxon>
        <taxon>Pseudomonadales</taxon>
        <taxon>Pseudomonadaceae</taxon>
        <taxon>Pseudomonas</taxon>
    </lineage>
</organism>
<proteinExistence type="predicted"/>
<evidence type="ECO:0008006" key="3">
    <source>
        <dbReference type="Google" id="ProtNLM"/>
    </source>
</evidence>
<dbReference type="SUPFAM" id="SSF54001">
    <property type="entry name" value="Cysteine proteinases"/>
    <property type="match status" value="1"/>
</dbReference>
<protein>
    <recommendedName>
        <fullName evidence="3">Permuted papain-like amidase YaeF/Yiix C92 family enzyme</fullName>
    </recommendedName>
</protein>
<dbReference type="InterPro" id="IPR024453">
    <property type="entry name" value="Peptidase_C92"/>
</dbReference>
<dbReference type="Gene3D" id="3.90.1720.10">
    <property type="entry name" value="endopeptidase domain like (from Nostoc punctiforme)"/>
    <property type="match status" value="1"/>
</dbReference>
<sequence length="150" mass="16604">MGTVQVLFSTSGGPISALIRTATWSRWSHVALVVGNEVIEASPRYGVRKIKLKHAIGGAKETTVVERPARAPQRIIEAAHSQLGKPYDWTAVLGLGLRRDWQGIDAWFCSELIAWAAAEAGEPWYRCESLRRVTPQHLWMLPPMGELCTG</sequence>